<organism evidence="2 3">
    <name type="scientific">Amphiprion percula</name>
    <name type="common">Orange clownfish</name>
    <name type="synonym">Lutjanus percula</name>
    <dbReference type="NCBI Taxonomy" id="161767"/>
    <lineage>
        <taxon>Eukaryota</taxon>
        <taxon>Metazoa</taxon>
        <taxon>Chordata</taxon>
        <taxon>Craniata</taxon>
        <taxon>Vertebrata</taxon>
        <taxon>Euteleostomi</taxon>
        <taxon>Actinopterygii</taxon>
        <taxon>Neopterygii</taxon>
        <taxon>Teleostei</taxon>
        <taxon>Neoteleostei</taxon>
        <taxon>Acanthomorphata</taxon>
        <taxon>Ovalentaria</taxon>
        <taxon>Pomacentridae</taxon>
        <taxon>Amphiprion</taxon>
    </lineage>
</organism>
<proteinExistence type="predicted"/>
<protein>
    <recommendedName>
        <fullName evidence="1">Anoctamin dimerisation domain-containing protein</fullName>
    </recommendedName>
</protein>
<dbReference type="OMA" id="SSIWQKC"/>
<dbReference type="InterPro" id="IPR007632">
    <property type="entry name" value="Anoctamin"/>
</dbReference>
<feature type="domain" description="Anoctamin dimerisation" evidence="1">
    <location>
        <begin position="47"/>
        <end position="171"/>
    </location>
</feature>
<evidence type="ECO:0000313" key="2">
    <source>
        <dbReference type="Ensembl" id="ENSAPEP00000031910.1"/>
    </source>
</evidence>
<evidence type="ECO:0000313" key="3">
    <source>
        <dbReference type="Proteomes" id="UP000265080"/>
    </source>
</evidence>
<reference evidence="2" key="2">
    <citation type="submission" date="2025-08" db="UniProtKB">
        <authorList>
            <consortium name="Ensembl"/>
        </authorList>
    </citation>
    <scope>IDENTIFICATION</scope>
</reference>
<dbReference type="Ensembl" id="ENSAPET00000032756.1">
    <property type="protein sequence ID" value="ENSAPEP00000031910.1"/>
    <property type="gene ID" value="ENSAPEG00000022656.1"/>
</dbReference>
<keyword evidence="3" id="KW-1185">Reference proteome</keyword>
<dbReference type="AlphaFoldDB" id="A0A3P8U079"/>
<evidence type="ECO:0000259" key="1">
    <source>
        <dbReference type="Pfam" id="PF16178"/>
    </source>
</evidence>
<dbReference type="GO" id="GO:0046983">
    <property type="term" value="F:protein dimerization activity"/>
    <property type="evidence" value="ECO:0007669"/>
    <property type="project" value="InterPro"/>
</dbReference>
<sequence>MIVVHNDVQHDCYCFSDFYMRIFYSLLMSSQVVGSTSNPQVSGEGLYFCDGQRKVDYVLVFHQRRHGSIRSPASTSVSQDRLSIVSNGNFPPTGASDVAPARGDEPADHEMHLIRQEFEANLIEAGLEIERDRELKAHGPSFTRLHAPWPVLCREAEFLKIKVPTKTVSSQCITVGCNISSSFESHFCIFFRYNITSKDTFFDNATRGRIVYEILRRTVCARTSGCPNRECSDFVTG</sequence>
<dbReference type="GeneTree" id="ENSGT00940000155840"/>
<dbReference type="InterPro" id="IPR032394">
    <property type="entry name" value="Anoct_dimer"/>
</dbReference>
<reference evidence="2" key="3">
    <citation type="submission" date="2025-09" db="UniProtKB">
        <authorList>
            <consortium name="Ensembl"/>
        </authorList>
    </citation>
    <scope>IDENTIFICATION</scope>
</reference>
<dbReference type="GO" id="GO:0005229">
    <property type="term" value="F:intracellularly calcium-gated chloride channel activity"/>
    <property type="evidence" value="ECO:0007669"/>
    <property type="project" value="TreeGrafter"/>
</dbReference>
<dbReference type="PANTHER" id="PTHR12308">
    <property type="entry name" value="ANOCTAMIN"/>
    <property type="match status" value="1"/>
</dbReference>
<dbReference type="GO" id="GO:0005886">
    <property type="term" value="C:plasma membrane"/>
    <property type="evidence" value="ECO:0007669"/>
    <property type="project" value="TreeGrafter"/>
</dbReference>
<dbReference type="PANTHER" id="PTHR12308:SF20">
    <property type="entry name" value="ANOCTAMIN-2"/>
    <property type="match status" value="1"/>
</dbReference>
<accession>A0A3P8U079</accession>
<dbReference type="Pfam" id="PF16178">
    <property type="entry name" value="Anoct_dimer"/>
    <property type="match status" value="1"/>
</dbReference>
<name>A0A3P8U079_AMPPE</name>
<reference evidence="2 3" key="1">
    <citation type="submission" date="2018-03" db="EMBL/GenBank/DDBJ databases">
        <title>Finding Nemo's genes: A chromosome-scale reference assembly of the genome of the orange clownfish Amphiprion percula.</title>
        <authorList>
            <person name="Lehmann R."/>
        </authorList>
    </citation>
    <scope>NUCLEOTIDE SEQUENCE</scope>
</reference>
<dbReference type="Proteomes" id="UP000265080">
    <property type="component" value="Chromosome 21"/>
</dbReference>